<dbReference type="CDD" id="cd00284">
    <property type="entry name" value="Cytochrome_b_N"/>
    <property type="match status" value="1"/>
</dbReference>
<evidence type="ECO:0000256" key="9">
    <source>
        <dbReference type="ARBA" id="ARBA00022792"/>
    </source>
</evidence>
<evidence type="ECO:0000256" key="2">
    <source>
        <dbReference type="ARBA" id="ARBA00004448"/>
    </source>
</evidence>
<evidence type="ECO:0000256" key="14">
    <source>
        <dbReference type="ARBA" id="ARBA00023128"/>
    </source>
</evidence>
<feature type="binding site" description="axial binding residue" evidence="18">
    <location>
        <position position="98"/>
    </location>
    <ligand>
        <name>heme b</name>
        <dbReference type="ChEBI" id="CHEBI:60344"/>
        <label>b566</label>
    </ligand>
    <ligandPart>
        <name>Fe</name>
        <dbReference type="ChEBI" id="CHEBI:18248"/>
    </ligandPart>
</feature>
<comment type="cofactor">
    <cofactor evidence="19">
        <name>heme b</name>
        <dbReference type="ChEBI" id="CHEBI:60344"/>
    </cofactor>
    <text evidence="19">Binds 2 heme groups non-covalently.</text>
</comment>
<dbReference type="GO" id="GO:0005743">
    <property type="term" value="C:mitochondrial inner membrane"/>
    <property type="evidence" value="ECO:0007669"/>
    <property type="project" value="UniProtKB-SubCell"/>
</dbReference>
<feature type="domain" description="Cytochrome b/b6 C-terminal region profile" evidence="21">
    <location>
        <begin position="211"/>
        <end position="381"/>
    </location>
</feature>
<dbReference type="FunFam" id="1.20.810.10:FF:000002">
    <property type="entry name" value="Cytochrome b"/>
    <property type="match status" value="1"/>
</dbReference>
<keyword evidence="7 19" id="KW-0812">Transmembrane</keyword>
<dbReference type="GO" id="GO:0046872">
    <property type="term" value="F:metal ion binding"/>
    <property type="evidence" value="ECO:0007669"/>
    <property type="project" value="UniProtKB-UniRule"/>
</dbReference>
<feature type="binding site" description="axial binding residue" evidence="18">
    <location>
        <position position="197"/>
    </location>
    <ligand>
        <name>heme b</name>
        <dbReference type="ChEBI" id="CHEBI:60344"/>
        <label>b566</label>
    </ligand>
    <ligandPart>
        <name>Fe</name>
        <dbReference type="ChEBI" id="CHEBI:18248"/>
    </ligandPart>
</feature>
<dbReference type="PANTHER" id="PTHR19271">
    <property type="entry name" value="CYTOCHROME B"/>
    <property type="match status" value="1"/>
</dbReference>
<dbReference type="EMBL" id="MT584360">
    <property type="protein sequence ID" value="QYY47808.1"/>
    <property type="molecule type" value="Genomic_DNA"/>
</dbReference>
<dbReference type="SUPFAM" id="SSF81648">
    <property type="entry name" value="a domain/subunit of cytochrome bc1 complex (Ubiquinol-cytochrome c reductase)"/>
    <property type="match status" value="1"/>
</dbReference>
<dbReference type="PROSITE" id="PS51002">
    <property type="entry name" value="CYTB_NTER"/>
    <property type="match status" value="1"/>
</dbReference>
<dbReference type="PANTHER" id="PTHR19271:SF16">
    <property type="entry name" value="CYTOCHROME B"/>
    <property type="match status" value="1"/>
</dbReference>
<feature type="transmembrane region" description="Helical" evidence="19">
    <location>
        <begin position="31"/>
        <end position="57"/>
    </location>
</feature>
<feature type="transmembrane region" description="Helical" evidence="19">
    <location>
        <begin position="320"/>
        <end position="339"/>
    </location>
</feature>
<dbReference type="InterPro" id="IPR005798">
    <property type="entry name" value="Cyt_b/b6_C"/>
</dbReference>
<accession>A0A8G0YI20</accession>
<evidence type="ECO:0000256" key="16">
    <source>
        <dbReference type="ARBA" id="ARBA00061233"/>
    </source>
</evidence>
<evidence type="ECO:0000313" key="24">
    <source>
        <dbReference type="EMBL" id="QYY47808.1"/>
    </source>
</evidence>
<evidence type="ECO:0000259" key="20">
    <source>
        <dbReference type="PROSITE" id="PS51002"/>
    </source>
</evidence>
<dbReference type="EMBL" id="MT584358">
    <property type="protein sequence ID" value="QYY47806.1"/>
    <property type="molecule type" value="Genomic_DNA"/>
</dbReference>
<dbReference type="GO" id="GO:0006122">
    <property type="term" value="P:mitochondrial electron transport, ubiquinol to cytochrome c"/>
    <property type="evidence" value="ECO:0007669"/>
    <property type="project" value="TreeGrafter"/>
</dbReference>
<keyword evidence="6 19" id="KW-0679">Respiratory chain</keyword>
<keyword evidence="5 18" id="KW-0349">Heme</keyword>
<dbReference type="InterPro" id="IPR030689">
    <property type="entry name" value="Cytochrome_b"/>
</dbReference>
<sequence>MAPVLRKTHPLVKIINNSFIDLPAPVNLSSLWNFGSLLGVCLIAQIVTGLFLAMHYTADTSMAFSSVAHICRDVNNGWLLRNLHANGASFFFICIYLHIGRGMYYGSFLFKETWNIGVILLFLVMATAFVGYVLPWGQMSFWGATVITNLLSAAPYIGTELVQWIWGGFSVDNATLTRFFTFHFILPFIIAGASMLHLLFLHQTGSSNPTGLNPNFDKIPFHAYYSYKDLFGFAIMLALLALLSTFAPNLLGDPDNFTPANPLVTPPHIKPEWYFLFAYAILRSIPNKLGGVLALLFSIMILFLMPLLHTSKQRTLMFRPLAKLFFWTLVANTLILTWIGGQPVEDPFVMIGQLASISYFSIFIIFIPLLGLTENKLTQLS</sequence>
<geneLocation type="mitochondrion" evidence="22"/>
<evidence type="ECO:0000256" key="5">
    <source>
        <dbReference type="ARBA" id="ARBA00022617"/>
    </source>
</evidence>
<evidence type="ECO:0000256" key="17">
    <source>
        <dbReference type="PIRSR" id="PIRSR038885-1"/>
    </source>
</evidence>
<evidence type="ECO:0000256" key="13">
    <source>
        <dbReference type="ARBA" id="ARBA00023075"/>
    </source>
</evidence>
<keyword evidence="8 18" id="KW-0479">Metal-binding</keyword>
<evidence type="ECO:0000256" key="4">
    <source>
        <dbReference type="ARBA" id="ARBA00022448"/>
    </source>
</evidence>
<comment type="function">
    <text evidence="1 19">Component of the ubiquinol-cytochrome c reductase complex (complex III or cytochrome b-c1 complex) that is part of the mitochondrial respiratory chain. The b-c1 complex mediates electron transfer from ubiquinol to cytochrome c. Contributes to the generation of a proton gradient across the mitochondrial membrane that is then used for ATP synthesis.</text>
</comment>
<dbReference type="GO" id="GO:0016491">
    <property type="term" value="F:oxidoreductase activity"/>
    <property type="evidence" value="ECO:0007669"/>
    <property type="project" value="UniProtKB-UniRule"/>
</dbReference>
<feature type="transmembrane region" description="Helical" evidence="19">
    <location>
        <begin position="179"/>
        <end position="201"/>
    </location>
</feature>
<evidence type="ECO:0000256" key="15">
    <source>
        <dbReference type="ARBA" id="ARBA00023136"/>
    </source>
</evidence>
<feature type="binding site" description="axial binding residue" evidence="18">
    <location>
        <position position="84"/>
    </location>
    <ligand>
        <name>heme b</name>
        <dbReference type="ChEBI" id="CHEBI:60344"/>
        <label>b562</label>
    </ligand>
    <ligandPart>
        <name>Fe</name>
        <dbReference type="ChEBI" id="CHEBI:18248"/>
    </ligandPart>
</feature>
<evidence type="ECO:0000256" key="18">
    <source>
        <dbReference type="PIRSR" id="PIRSR038885-2"/>
    </source>
</evidence>
<evidence type="ECO:0000256" key="11">
    <source>
        <dbReference type="ARBA" id="ARBA00022989"/>
    </source>
</evidence>
<keyword evidence="10 19" id="KW-0249">Electron transport</keyword>
<feature type="transmembrane region" description="Helical" evidence="19">
    <location>
        <begin position="230"/>
        <end position="251"/>
    </location>
</feature>
<evidence type="ECO:0000256" key="7">
    <source>
        <dbReference type="ARBA" id="ARBA00022692"/>
    </source>
</evidence>
<keyword evidence="9" id="KW-0999">Mitochondrion inner membrane</keyword>
<dbReference type="PROSITE" id="PS51003">
    <property type="entry name" value="CYTB_CTER"/>
    <property type="match status" value="1"/>
</dbReference>
<feature type="binding site" evidence="17">
    <location>
        <position position="202"/>
    </location>
    <ligand>
        <name>a ubiquinone</name>
        <dbReference type="ChEBI" id="CHEBI:16389"/>
    </ligand>
</feature>
<evidence type="ECO:0000256" key="3">
    <source>
        <dbReference type="ARBA" id="ARBA00013531"/>
    </source>
</evidence>
<dbReference type="PIRSF" id="PIRSF038885">
    <property type="entry name" value="COB"/>
    <property type="match status" value="1"/>
</dbReference>
<dbReference type="Pfam" id="PF00032">
    <property type="entry name" value="Cytochrom_B_C"/>
    <property type="match status" value="1"/>
</dbReference>
<dbReference type="InterPro" id="IPR036150">
    <property type="entry name" value="Cyt_b/b6_C_sf"/>
</dbReference>
<proteinExistence type="inferred from homology"/>
<evidence type="ECO:0000256" key="1">
    <source>
        <dbReference type="ARBA" id="ARBA00002566"/>
    </source>
</evidence>
<evidence type="ECO:0000256" key="8">
    <source>
        <dbReference type="ARBA" id="ARBA00022723"/>
    </source>
</evidence>
<keyword evidence="15 19" id="KW-0472">Membrane</keyword>
<feature type="domain" description="Cytochrome b/b6 N-terminal region profile" evidence="20">
    <location>
        <begin position="1"/>
        <end position="210"/>
    </location>
</feature>
<reference evidence="22" key="1">
    <citation type="submission" date="2020-06" db="EMBL/GenBank/DDBJ databases">
        <title>Phylogeographic study of the Bufo gargarizans species complex, with emphasis on Northeast Asia.</title>
        <authorList>
            <person name="Lee C.-H."/>
            <person name="Fong J.J."/>
            <person name="Jiang J.-P."/>
            <person name="Li P.-P."/>
            <person name="Waldman B."/>
            <person name="Chong J.R."/>
            <person name="Lee H."/>
            <person name="Min M.-S."/>
        </authorList>
    </citation>
    <scope>NUCLEOTIDE SEQUENCE</scope>
    <source>
        <strain evidence="22">Cb1</strain>
        <strain evidence="23">Cb4</strain>
        <strain evidence="24">Cb6</strain>
    </source>
</reference>
<comment type="subcellular location">
    <subcellularLocation>
        <location evidence="2">Mitochondrion inner membrane</location>
        <topology evidence="2">Multi-pass membrane protein</topology>
    </subcellularLocation>
</comment>
<name>A0A8G0YI20_BUFGR</name>
<evidence type="ECO:0000256" key="12">
    <source>
        <dbReference type="ARBA" id="ARBA00023004"/>
    </source>
</evidence>
<dbReference type="EMBL" id="MT584355">
    <property type="protein sequence ID" value="QYY47803.1"/>
    <property type="molecule type" value="Genomic_DNA"/>
</dbReference>
<dbReference type="InterPro" id="IPR016174">
    <property type="entry name" value="Di-haem_cyt_TM"/>
</dbReference>
<dbReference type="Pfam" id="PF00033">
    <property type="entry name" value="Cytochrome_B"/>
    <property type="match status" value="1"/>
</dbReference>
<feature type="binding site" description="axial binding residue" evidence="18">
    <location>
        <position position="183"/>
    </location>
    <ligand>
        <name>heme b</name>
        <dbReference type="ChEBI" id="CHEBI:60344"/>
        <label>b562</label>
    </ligand>
    <ligandPart>
        <name>Fe</name>
        <dbReference type="ChEBI" id="CHEBI:18248"/>
    </ligandPart>
</feature>
<evidence type="ECO:0000313" key="22">
    <source>
        <dbReference type="EMBL" id="QYY47803.1"/>
    </source>
</evidence>
<evidence type="ECO:0000313" key="23">
    <source>
        <dbReference type="EMBL" id="QYY47806.1"/>
    </source>
</evidence>
<evidence type="ECO:0000256" key="19">
    <source>
        <dbReference type="RuleBase" id="RU362117"/>
    </source>
</evidence>
<feature type="transmembrane region" description="Helical" evidence="19">
    <location>
        <begin position="351"/>
        <end position="372"/>
    </location>
</feature>
<keyword evidence="13" id="KW-0830">Ubiquinone</keyword>
<evidence type="ECO:0000256" key="6">
    <source>
        <dbReference type="ARBA" id="ARBA00022660"/>
    </source>
</evidence>
<keyword evidence="11 19" id="KW-1133">Transmembrane helix</keyword>
<feature type="transmembrane region" description="Helical" evidence="19">
    <location>
        <begin position="141"/>
        <end position="159"/>
    </location>
</feature>
<evidence type="ECO:0000256" key="10">
    <source>
        <dbReference type="ARBA" id="ARBA00022982"/>
    </source>
</evidence>
<dbReference type="GO" id="GO:0045275">
    <property type="term" value="C:respiratory chain complex III"/>
    <property type="evidence" value="ECO:0007669"/>
    <property type="project" value="InterPro"/>
</dbReference>
<dbReference type="GO" id="GO:0008121">
    <property type="term" value="F:quinol-cytochrome-c reductase activity"/>
    <property type="evidence" value="ECO:0007669"/>
    <property type="project" value="InterPro"/>
</dbReference>
<keyword evidence="12 18" id="KW-0408">Iron</keyword>
<dbReference type="InterPro" id="IPR048260">
    <property type="entry name" value="Cytochrome_b_C_euk/bac"/>
</dbReference>
<gene>
    <name evidence="22" type="primary">cytb</name>
</gene>
<feature type="transmembrane region" description="Helical" evidence="19">
    <location>
        <begin position="78"/>
        <end position="99"/>
    </location>
</feature>
<dbReference type="InterPro" id="IPR005797">
    <property type="entry name" value="Cyt_b/b6_N"/>
</dbReference>
<dbReference type="AlphaFoldDB" id="A0A8G0YI20"/>
<comment type="cofactor">
    <cofactor evidence="18">
        <name>heme</name>
        <dbReference type="ChEBI" id="CHEBI:30413"/>
    </cofactor>
    <text evidence="18">Binds 2 heme groups non-covalently.</text>
</comment>
<dbReference type="CDD" id="cd00290">
    <property type="entry name" value="cytochrome_b_C"/>
    <property type="match status" value="1"/>
</dbReference>
<feature type="transmembrane region" description="Helical" evidence="19">
    <location>
        <begin position="289"/>
        <end position="308"/>
    </location>
</feature>
<dbReference type="Gene3D" id="1.20.810.10">
    <property type="entry name" value="Cytochrome Bc1 Complex, Chain C"/>
    <property type="match status" value="1"/>
</dbReference>
<dbReference type="SUPFAM" id="SSF81342">
    <property type="entry name" value="Transmembrane di-heme cytochromes"/>
    <property type="match status" value="1"/>
</dbReference>
<dbReference type="InterPro" id="IPR048259">
    <property type="entry name" value="Cytochrome_b_N_euk/bac"/>
</dbReference>
<protein>
    <recommendedName>
        <fullName evidence="3 19">Cytochrome b</fullName>
    </recommendedName>
</protein>
<keyword evidence="14 19" id="KW-0496">Mitochondrion</keyword>
<dbReference type="InterPro" id="IPR027387">
    <property type="entry name" value="Cytb/b6-like_sf"/>
</dbReference>
<feature type="transmembrane region" description="Helical" evidence="19">
    <location>
        <begin position="114"/>
        <end position="134"/>
    </location>
</feature>
<evidence type="ECO:0000259" key="21">
    <source>
        <dbReference type="PROSITE" id="PS51003"/>
    </source>
</evidence>
<keyword evidence="4 19" id="KW-0813">Transport</keyword>
<organism evidence="22">
    <name type="scientific">Bufo gargarizans</name>
    <name type="common">Asian toad</name>
    <name type="synonym">Bufo bufo gargarizans</name>
    <dbReference type="NCBI Taxonomy" id="30331"/>
    <lineage>
        <taxon>Eukaryota</taxon>
        <taxon>Metazoa</taxon>
        <taxon>Chordata</taxon>
        <taxon>Craniata</taxon>
        <taxon>Vertebrata</taxon>
        <taxon>Euteleostomi</taxon>
        <taxon>Amphibia</taxon>
        <taxon>Batrachia</taxon>
        <taxon>Anura</taxon>
        <taxon>Neobatrachia</taxon>
        <taxon>Hyloidea</taxon>
        <taxon>Bufonidae</taxon>
        <taxon>Bufo</taxon>
    </lineage>
</organism>
<comment type="similarity">
    <text evidence="16 19">Belongs to the cytochrome b family.</text>
</comment>